<dbReference type="EMBL" id="CP104965">
    <property type="protein sequence ID" value="UXN71030.1"/>
    <property type="molecule type" value="Genomic_DNA"/>
</dbReference>
<keyword evidence="2" id="KW-0808">Transferase</keyword>
<organism evidence="2 3">
    <name type="scientific">Devosia neptuniae</name>
    <dbReference type="NCBI Taxonomy" id="191302"/>
    <lineage>
        <taxon>Bacteria</taxon>
        <taxon>Pseudomonadati</taxon>
        <taxon>Pseudomonadota</taxon>
        <taxon>Alphaproteobacteria</taxon>
        <taxon>Hyphomicrobiales</taxon>
        <taxon>Devosiaceae</taxon>
        <taxon>Devosia</taxon>
    </lineage>
</organism>
<dbReference type="InterPro" id="IPR027417">
    <property type="entry name" value="P-loop_NTPase"/>
</dbReference>
<evidence type="ECO:0000313" key="2">
    <source>
        <dbReference type="EMBL" id="UXN71030.1"/>
    </source>
</evidence>
<feature type="domain" description="HPr kinase/phosphorylase C-terminal" evidence="1">
    <location>
        <begin position="4"/>
        <end position="84"/>
    </location>
</feature>
<dbReference type="InterPro" id="IPR011104">
    <property type="entry name" value="Hpr_kin/Pase_C"/>
</dbReference>
<keyword evidence="3" id="KW-1185">Reference proteome</keyword>
<accession>A0ABY6CFL4</accession>
<gene>
    <name evidence="2" type="ORF">N8A98_07550</name>
</gene>
<sequence length="156" mass="16214">MRQNLNIHGTAVVLGGAGLLLRGPSGSGKSLLALALLDRWAARGLDAALVSDDRVDLSAGPEGLTMAAPAPIAGLIELRGRGILTRSHRSPVPLHLLIDLVPELLRMPESDAFTTELLGLSVPRAPVPQAGLIGLDHQMLLVSEALAALDPLVGRP</sequence>
<dbReference type="Proteomes" id="UP001061862">
    <property type="component" value="Chromosome"/>
</dbReference>
<evidence type="ECO:0000313" key="3">
    <source>
        <dbReference type="Proteomes" id="UP001061862"/>
    </source>
</evidence>
<dbReference type="RefSeq" id="WP_262170375.1">
    <property type="nucleotide sequence ID" value="NZ_CP104965.1"/>
</dbReference>
<reference evidence="2 3" key="1">
    <citation type="submission" date="2022-09" db="EMBL/GenBank/DDBJ databases">
        <title>Interaction between co-microsymbionts with complementary sets of symbiotic genes in legume-rhizobium systems.</title>
        <authorList>
            <person name="Safronova V."/>
            <person name="Sazanova A."/>
            <person name="Afonin A."/>
            <person name="Chirak E."/>
        </authorList>
    </citation>
    <scope>NUCLEOTIDE SEQUENCE [LARGE SCALE GENOMIC DNA]</scope>
    <source>
        <strain evidence="2 3">A18/4-1</strain>
    </source>
</reference>
<dbReference type="Pfam" id="PF07475">
    <property type="entry name" value="Hpr_kinase_C"/>
    <property type="match status" value="1"/>
</dbReference>
<evidence type="ECO:0000259" key="1">
    <source>
        <dbReference type="Pfam" id="PF07475"/>
    </source>
</evidence>
<dbReference type="GO" id="GO:0016301">
    <property type="term" value="F:kinase activity"/>
    <property type="evidence" value="ECO:0007669"/>
    <property type="project" value="UniProtKB-KW"/>
</dbReference>
<dbReference type="SUPFAM" id="SSF53795">
    <property type="entry name" value="PEP carboxykinase-like"/>
    <property type="match status" value="1"/>
</dbReference>
<dbReference type="Gene3D" id="3.40.50.300">
    <property type="entry name" value="P-loop containing nucleotide triphosphate hydrolases"/>
    <property type="match status" value="1"/>
</dbReference>
<name>A0ABY6CFL4_9HYPH</name>
<keyword evidence="2" id="KW-0418">Kinase</keyword>
<protein>
    <submittedName>
        <fullName evidence="2">HPr kinase/phosphorylase</fullName>
    </submittedName>
</protein>
<proteinExistence type="predicted"/>